<evidence type="ECO:0000256" key="2">
    <source>
        <dbReference type="ARBA" id="ARBA00009863"/>
    </source>
</evidence>
<comment type="subcellular location">
    <subcellularLocation>
        <location evidence="1">Mitochondrion</location>
    </subcellularLocation>
</comment>
<organism evidence="8">
    <name type="scientific">Evadne anonyx</name>
    <dbReference type="NCBI Taxonomy" id="141404"/>
    <lineage>
        <taxon>Eukaryota</taxon>
        <taxon>Metazoa</taxon>
        <taxon>Ecdysozoa</taxon>
        <taxon>Arthropoda</taxon>
        <taxon>Crustacea</taxon>
        <taxon>Branchiopoda</taxon>
        <taxon>Diplostraca</taxon>
        <taxon>Cladocera</taxon>
        <taxon>Onychopoda</taxon>
        <taxon>Podonidae</taxon>
        <taxon>Evadne</taxon>
    </lineage>
</organism>
<keyword evidence="6" id="KW-0687">Ribonucleoprotein</keyword>
<evidence type="ECO:0000256" key="6">
    <source>
        <dbReference type="ARBA" id="ARBA00023274"/>
    </source>
</evidence>
<evidence type="ECO:0000256" key="3">
    <source>
        <dbReference type="ARBA" id="ARBA00022946"/>
    </source>
</evidence>
<dbReference type="InterPro" id="IPR019368">
    <property type="entry name" value="Ribosomal_mS29"/>
</dbReference>
<dbReference type="Pfam" id="PF10236">
    <property type="entry name" value="DAP3"/>
    <property type="match status" value="1"/>
</dbReference>
<gene>
    <name evidence="8" type="primary">EOG090X05V1</name>
</gene>
<accession>A0A9N6WUN4</accession>
<sequence length="337" mass="38795">MMLRYGKYVFSLRNSRCFSSAASSEITPISTFVTTEANPINHDVHHEGRFYTISEPVKKQLFTHGGLPRSFMTMVTTLNELSLMVRKPSLEIIKYLKEANYEDPVLRYVLYGKTGTGKSITLAHVLHYGMNAGYLLVHVPWVPNWFRRFKEVVPSVLHPNKYDHPFESAEWIKHFNSQNSGLLKDLDARFSQICRTLVVIDGYNGFFSPKTRALREDKSVILPSEFVLTEAFLSVTKNDWNNAAVVLSVDSTAHPGELRESHLPRYLLNKEGFEAVDPFIPVEVSNYTEKEIHSQIDYYIDRQWLQQPKAHTEQGRAELRFTSGFHPYTLMQLVAPY</sequence>
<keyword evidence="4" id="KW-0689">Ribosomal protein</keyword>
<comment type="similarity">
    <text evidence="2">Belongs to the mitochondrion-specific ribosomal protein mS29 family.</text>
</comment>
<keyword evidence="3" id="KW-0809">Transit peptide</keyword>
<dbReference type="PANTHER" id="PTHR12810:SF0">
    <property type="entry name" value="SMALL RIBOSOMAL SUBUNIT PROTEIN MS29"/>
    <property type="match status" value="1"/>
</dbReference>
<name>A0A9N6WUN4_9CRUS</name>
<dbReference type="AlphaFoldDB" id="A0A9N6WUN4"/>
<dbReference type="PRINTS" id="PR01716">
    <property type="entry name" value="DEATHASSOCP3"/>
</dbReference>
<reference evidence="8" key="1">
    <citation type="submission" date="2021-04" db="EMBL/GenBank/DDBJ databases">
        <authorList>
            <person name="Cornetti L."/>
        </authorList>
    </citation>
    <scope>NUCLEOTIDE SEQUENCE</scope>
</reference>
<protein>
    <recommendedName>
        <fullName evidence="7">Small ribosomal subunit protein mS29</fullName>
    </recommendedName>
</protein>
<proteinExistence type="inferred from homology"/>
<evidence type="ECO:0000256" key="4">
    <source>
        <dbReference type="ARBA" id="ARBA00022980"/>
    </source>
</evidence>
<dbReference type="InterPro" id="IPR008092">
    <property type="entry name" value="Ribosomal_mS29_met"/>
</dbReference>
<dbReference type="GO" id="GO:0005763">
    <property type="term" value="C:mitochondrial small ribosomal subunit"/>
    <property type="evidence" value="ECO:0007669"/>
    <property type="project" value="TreeGrafter"/>
</dbReference>
<evidence type="ECO:0000256" key="5">
    <source>
        <dbReference type="ARBA" id="ARBA00023128"/>
    </source>
</evidence>
<dbReference type="EMBL" id="OC985849">
    <property type="protein sequence ID" value="CAG4642504.1"/>
    <property type="molecule type" value="Genomic_DNA"/>
</dbReference>
<dbReference type="PANTHER" id="PTHR12810">
    <property type="entry name" value="MITOCHONDRIAL 28S RIBOSOMAL PROTEIN S29"/>
    <property type="match status" value="1"/>
</dbReference>
<evidence type="ECO:0000256" key="7">
    <source>
        <dbReference type="ARBA" id="ARBA00035140"/>
    </source>
</evidence>
<evidence type="ECO:0000313" key="8">
    <source>
        <dbReference type="EMBL" id="CAG4642504.1"/>
    </source>
</evidence>
<keyword evidence="5" id="KW-0496">Mitochondrion</keyword>
<dbReference type="GO" id="GO:0006915">
    <property type="term" value="P:apoptotic process"/>
    <property type="evidence" value="ECO:0007669"/>
    <property type="project" value="InterPro"/>
</dbReference>
<dbReference type="GO" id="GO:0003735">
    <property type="term" value="F:structural constituent of ribosome"/>
    <property type="evidence" value="ECO:0007669"/>
    <property type="project" value="TreeGrafter"/>
</dbReference>
<evidence type="ECO:0000256" key="1">
    <source>
        <dbReference type="ARBA" id="ARBA00004173"/>
    </source>
</evidence>